<organism evidence="7">
    <name type="scientific">Picea sitchensis</name>
    <name type="common">Sitka spruce</name>
    <name type="synonym">Pinus sitchensis</name>
    <dbReference type="NCBI Taxonomy" id="3332"/>
    <lineage>
        <taxon>Eukaryota</taxon>
        <taxon>Viridiplantae</taxon>
        <taxon>Streptophyta</taxon>
        <taxon>Embryophyta</taxon>
        <taxon>Tracheophyta</taxon>
        <taxon>Spermatophyta</taxon>
        <taxon>Pinopsida</taxon>
        <taxon>Pinidae</taxon>
        <taxon>Conifers I</taxon>
        <taxon>Pinales</taxon>
        <taxon>Pinaceae</taxon>
        <taxon>Picea</taxon>
    </lineage>
</organism>
<protein>
    <recommendedName>
        <fullName evidence="6">Thioredoxin domain-containing protein</fullName>
    </recommendedName>
</protein>
<dbReference type="AlphaFoldDB" id="A9NJU5"/>
<name>A9NJU5_PICSI</name>
<dbReference type="EMBL" id="EF081510">
    <property type="protein sequence ID" value="ABK20906.1"/>
    <property type="molecule type" value="mRNA"/>
</dbReference>
<sequence length="125" mass="13746">MAEGNVFACHSTEAWRSKLQEAIDTKRLVAVDFTATWCGPCRVIGPVFVELSKKFPEIFFLKVDVDELRDVAQEWDVEAMPTFIFIKDGKAVDKVVGAKKDDLERKVAALAAAATTTEATLPAQA</sequence>
<evidence type="ECO:0000256" key="5">
    <source>
        <dbReference type="ARBA" id="ARBA00038353"/>
    </source>
</evidence>
<dbReference type="InterPro" id="IPR036249">
    <property type="entry name" value="Thioredoxin-like_sf"/>
</dbReference>
<dbReference type="EMBL" id="EF086086">
    <property type="protein sequence ID" value="ABK25373.1"/>
    <property type="molecule type" value="mRNA"/>
</dbReference>
<dbReference type="PANTHER" id="PTHR10438:SF425">
    <property type="entry name" value="THIOREDOXIN H1"/>
    <property type="match status" value="1"/>
</dbReference>
<dbReference type="Gene3D" id="3.40.30.10">
    <property type="entry name" value="Glutaredoxin"/>
    <property type="match status" value="1"/>
</dbReference>
<dbReference type="Pfam" id="PF00085">
    <property type="entry name" value="Thioredoxin"/>
    <property type="match status" value="1"/>
</dbReference>
<evidence type="ECO:0000256" key="1">
    <source>
        <dbReference type="ARBA" id="ARBA00022448"/>
    </source>
</evidence>
<evidence type="ECO:0000313" key="8">
    <source>
        <dbReference type="EMBL" id="ACN41092.1"/>
    </source>
</evidence>
<keyword evidence="3" id="KW-1015">Disulfide bond</keyword>
<evidence type="ECO:0000313" key="7">
    <source>
        <dbReference type="EMBL" id="ABK20906.1"/>
    </source>
</evidence>
<dbReference type="PROSITE" id="PS51352">
    <property type="entry name" value="THIOREDOXIN_2"/>
    <property type="match status" value="1"/>
</dbReference>
<dbReference type="InterPro" id="IPR050620">
    <property type="entry name" value="Thioredoxin_H-type-like"/>
</dbReference>
<keyword evidence="1" id="KW-0813">Transport</keyword>
<evidence type="ECO:0000256" key="4">
    <source>
        <dbReference type="ARBA" id="ARBA00023284"/>
    </source>
</evidence>
<accession>A9NJU5</accession>
<keyword evidence="4" id="KW-0676">Redox-active center</keyword>
<evidence type="ECO:0000259" key="6">
    <source>
        <dbReference type="PROSITE" id="PS51352"/>
    </source>
</evidence>
<reference evidence="8" key="2">
    <citation type="submission" date="2009-02" db="EMBL/GenBank/DDBJ databases">
        <title>Full length sequence-verified cDNA sequences from Sitka spruce (Picea sitchensis).</title>
        <authorList>
            <person name="Reid K.E."/>
            <person name="Liao N."/>
            <person name="Ralph S."/>
            <person name="Kolosova N."/>
            <person name="Oddy C."/>
            <person name="Moore R."/>
            <person name="Mayo M."/>
            <person name="Wagner S."/>
            <person name="King J."/>
            <person name="Yanchuk A."/>
            <person name="Holt R."/>
            <person name="Jones S."/>
            <person name="Marra M."/>
            <person name="Ritland C.E."/>
            <person name="Ritland K."/>
            <person name="Bohlmann J."/>
        </authorList>
    </citation>
    <scope>NUCLEOTIDE SEQUENCE</scope>
    <source>
        <tissue evidence="8">Bark</tissue>
    </source>
</reference>
<dbReference type="FunFam" id="3.40.30.10:FF:000104">
    <property type="entry name" value="Thioredoxin"/>
    <property type="match status" value="1"/>
</dbReference>
<reference evidence="7" key="1">
    <citation type="journal article" date="2008" name="BMC Genomics">
        <title>A conifer genomics resource of 200,000 spruce (Picea spp.) ESTs and 6,464 high-quality, sequence-finished full-length cDNAs for Sitka spruce (Picea sitchensis).</title>
        <authorList>
            <person name="Ralph S.G."/>
            <person name="Chun H.J."/>
            <person name="Kolosova N."/>
            <person name="Cooper D."/>
            <person name="Oddy C."/>
            <person name="Ritland C.E."/>
            <person name="Kirkpatrick R."/>
            <person name="Moore R."/>
            <person name="Barber S."/>
            <person name="Holt R.A."/>
            <person name="Jones S.J."/>
            <person name="Marra M.A."/>
            <person name="Douglas C.J."/>
            <person name="Ritland K."/>
            <person name="Bohlmann J."/>
        </authorList>
    </citation>
    <scope>NUCLEOTIDE SEQUENCE</scope>
    <source>
        <tissue evidence="7">Green portion of the leader tissue</tissue>
    </source>
</reference>
<feature type="domain" description="Thioredoxin" evidence="6">
    <location>
        <begin position="1"/>
        <end position="112"/>
    </location>
</feature>
<dbReference type="GO" id="GO:0016671">
    <property type="term" value="F:oxidoreductase activity, acting on a sulfur group of donors, disulfide as acceptor"/>
    <property type="evidence" value="ECO:0007669"/>
    <property type="project" value="UniProtKB-ARBA"/>
</dbReference>
<evidence type="ECO:0000256" key="3">
    <source>
        <dbReference type="ARBA" id="ARBA00023157"/>
    </source>
</evidence>
<proteinExistence type="evidence at transcript level"/>
<dbReference type="InterPro" id="IPR013766">
    <property type="entry name" value="Thioredoxin_domain"/>
</dbReference>
<dbReference type="PANTHER" id="PTHR10438">
    <property type="entry name" value="THIOREDOXIN"/>
    <property type="match status" value="1"/>
</dbReference>
<keyword evidence="2" id="KW-0249">Electron transport</keyword>
<dbReference type="CDD" id="cd02947">
    <property type="entry name" value="TRX_family"/>
    <property type="match status" value="1"/>
</dbReference>
<dbReference type="EMBL" id="BT071641">
    <property type="protein sequence ID" value="ACN41092.1"/>
    <property type="molecule type" value="mRNA"/>
</dbReference>
<dbReference type="OMA" id="QASASWC"/>
<dbReference type="SUPFAM" id="SSF52833">
    <property type="entry name" value="Thioredoxin-like"/>
    <property type="match status" value="1"/>
</dbReference>
<dbReference type="PRINTS" id="PR00421">
    <property type="entry name" value="THIOREDOXIN"/>
</dbReference>
<comment type="similarity">
    <text evidence="5">Belongs to the thioredoxin family. Plant H-type subfamily.</text>
</comment>
<evidence type="ECO:0000256" key="2">
    <source>
        <dbReference type="ARBA" id="ARBA00022982"/>
    </source>
</evidence>